<comment type="caution">
    <text evidence="1">The sequence shown here is derived from an EMBL/GenBank/DDBJ whole genome shotgun (WGS) entry which is preliminary data.</text>
</comment>
<reference evidence="1" key="1">
    <citation type="submission" date="2020-11" db="EMBL/GenBank/DDBJ databases">
        <authorList>
            <person name="Whitehead M."/>
        </authorList>
    </citation>
    <scope>NUCLEOTIDE SEQUENCE</scope>
    <source>
        <strain evidence="1">EGII</strain>
    </source>
</reference>
<organism evidence="1 2">
    <name type="scientific">Ceratitis capitata</name>
    <name type="common">Mediterranean fruit fly</name>
    <name type="synonym">Tephritis capitata</name>
    <dbReference type="NCBI Taxonomy" id="7213"/>
    <lineage>
        <taxon>Eukaryota</taxon>
        <taxon>Metazoa</taxon>
        <taxon>Ecdysozoa</taxon>
        <taxon>Arthropoda</taxon>
        <taxon>Hexapoda</taxon>
        <taxon>Insecta</taxon>
        <taxon>Pterygota</taxon>
        <taxon>Neoptera</taxon>
        <taxon>Endopterygota</taxon>
        <taxon>Diptera</taxon>
        <taxon>Brachycera</taxon>
        <taxon>Muscomorpha</taxon>
        <taxon>Tephritoidea</taxon>
        <taxon>Tephritidae</taxon>
        <taxon>Ceratitis</taxon>
        <taxon>Ceratitis</taxon>
    </lineage>
</organism>
<keyword evidence="2" id="KW-1185">Reference proteome</keyword>
<dbReference type="Gene3D" id="3.40.50.1010">
    <property type="entry name" value="5'-nuclease"/>
    <property type="match status" value="1"/>
</dbReference>
<dbReference type="OrthoDB" id="25675at2759"/>
<dbReference type="Proteomes" id="UP000606786">
    <property type="component" value="Unassembled WGS sequence"/>
</dbReference>
<evidence type="ECO:0000313" key="2">
    <source>
        <dbReference type="Proteomes" id="UP000606786"/>
    </source>
</evidence>
<dbReference type="GO" id="GO:0032040">
    <property type="term" value="C:small-subunit processome"/>
    <property type="evidence" value="ECO:0007669"/>
    <property type="project" value="InterPro"/>
</dbReference>
<dbReference type="EMBL" id="CAJHJT010000012">
    <property type="protein sequence ID" value="CAD6998427.1"/>
    <property type="molecule type" value="Genomic_DNA"/>
</dbReference>
<gene>
    <name evidence="1" type="ORF">CCAP1982_LOCUS7027</name>
</gene>
<dbReference type="InterPro" id="IPR006984">
    <property type="entry name" value="Fcf1/UTP23"/>
</dbReference>
<proteinExistence type="predicted"/>
<dbReference type="AlphaFoldDB" id="A0A811UKS8"/>
<evidence type="ECO:0000313" key="1">
    <source>
        <dbReference type="EMBL" id="CAD6998427.1"/>
    </source>
</evidence>
<name>A0A811UKS8_CERCA</name>
<sequence>MALQNKVIIEEQLRKYFQSTIKLVTTQCIILESESLGAQLAGATMIVKISMFTSVAMKVLLFRVCSALKQWHMMDVILWHHKIGPYKRALEKYLVECCYTFTRQLRC</sequence>
<accession>A0A811UKS8</accession>
<protein>
    <submittedName>
        <fullName evidence="1">(Mediterranean fruit fly) hypothetical protein</fullName>
    </submittedName>
</protein>
<dbReference type="Pfam" id="PF04900">
    <property type="entry name" value="Fcf1"/>
    <property type="match status" value="1"/>
</dbReference>